<organism evidence="1 2">
    <name type="scientific">Corchorus capsularis</name>
    <name type="common">Jute</name>
    <dbReference type="NCBI Taxonomy" id="210143"/>
    <lineage>
        <taxon>Eukaryota</taxon>
        <taxon>Viridiplantae</taxon>
        <taxon>Streptophyta</taxon>
        <taxon>Embryophyta</taxon>
        <taxon>Tracheophyta</taxon>
        <taxon>Spermatophyta</taxon>
        <taxon>Magnoliopsida</taxon>
        <taxon>eudicotyledons</taxon>
        <taxon>Gunneridae</taxon>
        <taxon>Pentapetalae</taxon>
        <taxon>rosids</taxon>
        <taxon>malvids</taxon>
        <taxon>Malvales</taxon>
        <taxon>Malvaceae</taxon>
        <taxon>Grewioideae</taxon>
        <taxon>Apeibeae</taxon>
        <taxon>Corchorus</taxon>
    </lineage>
</organism>
<sequence length="63" mass="7274">MYSFEFKQSIIGKIKVQFKGGIFAVIEIISELLWGEDKVQGSGEVAGYLAELDQWRRRTKMTF</sequence>
<dbReference type="Gramene" id="OMO64740">
    <property type="protein sequence ID" value="OMO64740"/>
    <property type="gene ID" value="CCACVL1_21612"/>
</dbReference>
<keyword evidence="2" id="KW-1185">Reference proteome</keyword>
<dbReference type="EMBL" id="AWWV01012720">
    <property type="protein sequence ID" value="OMO64740.1"/>
    <property type="molecule type" value="Genomic_DNA"/>
</dbReference>
<reference evidence="1 2" key="1">
    <citation type="submission" date="2013-09" db="EMBL/GenBank/DDBJ databases">
        <title>Corchorus capsularis genome sequencing.</title>
        <authorList>
            <person name="Alam M."/>
            <person name="Haque M.S."/>
            <person name="Islam M.S."/>
            <person name="Emdad E.M."/>
            <person name="Islam M.M."/>
            <person name="Ahmed B."/>
            <person name="Halim A."/>
            <person name="Hossen Q.M.M."/>
            <person name="Hossain M.Z."/>
            <person name="Ahmed R."/>
            <person name="Khan M.M."/>
            <person name="Islam R."/>
            <person name="Rashid M.M."/>
            <person name="Khan S.A."/>
            <person name="Rahman M.S."/>
            <person name="Alam M."/>
        </authorList>
    </citation>
    <scope>NUCLEOTIDE SEQUENCE [LARGE SCALE GENOMIC DNA]</scope>
    <source>
        <strain evidence="2">cv. CVL-1</strain>
        <tissue evidence="1">Whole seedling</tissue>
    </source>
</reference>
<gene>
    <name evidence="1" type="ORF">CCACVL1_21612</name>
</gene>
<dbReference type="AlphaFoldDB" id="A0A1R3H3C4"/>
<evidence type="ECO:0000313" key="2">
    <source>
        <dbReference type="Proteomes" id="UP000188268"/>
    </source>
</evidence>
<evidence type="ECO:0000313" key="1">
    <source>
        <dbReference type="EMBL" id="OMO64740.1"/>
    </source>
</evidence>
<name>A0A1R3H3C4_COCAP</name>
<proteinExistence type="predicted"/>
<accession>A0A1R3H3C4</accession>
<protein>
    <submittedName>
        <fullName evidence="1">Uncharacterized protein</fullName>
    </submittedName>
</protein>
<dbReference type="Proteomes" id="UP000188268">
    <property type="component" value="Unassembled WGS sequence"/>
</dbReference>
<comment type="caution">
    <text evidence="1">The sequence shown here is derived from an EMBL/GenBank/DDBJ whole genome shotgun (WGS) entry which is preliminary data.</text>
</comment>